<reference evidence="9" key="1">
    <citation type="submission" date="2021-03" db="EMBL/GenBank/DDBJ databases">
        <title>Draft genome sequence of rust myrtle Austropuccinia psidii MF-1, a brazilian biotype.</title>
        <authorList>
            <person name="Quecine M.C."/>
            <person name="Pachon D.M.R."/>
            <person name="Bonatelli M.L."/>
            <person name="Correr F.H."/>
            <person name="Franceschini L.M."/>
            <person name="Leite T.F."/>
            <person name="Margarido G.R.A."/>
            <person name="Almeida C.A."/>
            <person name="Ferrarezi J.A."/>
            <person name="Labate C.A."/>
        </authorList>
    </citation>
    <scope>NUCLEOTIDE SEQUENCE</scope>
    <source>
        <strain evidence="9">MF-1</strain>
    </source>
</reference>
<accession>A0A9Q3CND4</accession>
<feature type="domain" description="Reverse transcriptase" evidence="7">
    <location>
        <begin position="1"/>
        <end position="70"/>
    </location>
</feature>
<dbReference type="PANTHER" id="PTHR37984">
    <property type="entry name" value="PROTEIN CBG26694"/>
    <property type="match status" value="1"/>
</dbReference>
<keyword evidence="6" id="KW-0695">RNA-directed DNA polymerase</keyword>
<dbReference type="GO" id="GO:0003964">
    <property type="term" value="F:RNA-directed DNA polymerase activity"/>
    <property type="evidence" value="ECO:0007669"/>
    <property type="project" value="UniProtKB-KW"/>
</dbReference>
<keyword evidence="5" id="KW-0378">Hydrolase</keyword>
<dbReference type="SUPFAM" id="SSF56672">
    <property type="entry name" value="DNA/RNA polymerases"/>
    <property type="match status" value="1"/>
</dbReference>
<dbReference type="Pfam" id="PF17917">
    <property type="entry name" value="RT_RNaseH"/>
    <property type="match status" value="1"/>
</dbReference>
<evidence type="ECO:0000256" key="6">
    <source>
        <dbReference type="ARBA" id="ARBA00022918"/>
    </source>
</evidence>
<evidence type="ECO:0000256" key="1">
    <source>
        <dbReference type="ARBA" id="ARBA00022679"/>
    </source>
</evidence>
<evidence type="ECO:0000313" key="9">
    <source>
        <dbReference type="EMBL" id="MBW0488459.1"/>
    </source>
</evidence>
<keyword evidence="10" id="KW-1185">Reference proteome</keyword>
<gene>
    <name evidence="9" type="ORF">O181_028174</name>
</gene>
<dbReference type="AlphaFoldDB" id="A0A9Q3CND4"/>
<dbReference type="Proteomes" id="UP000765509">
    <property type="component" value="Unassembled WGS sequence"/>
</dbReference>
<organism evidence="9 10">
    <name type="scientific">Austropuccinia psidii MF-1</name>
    <dbReference type="NCBI Taxonomy" id="1389203"/>
    <lineage>
        <taxon>Eukaryota</taxon>
        <taxon>Fungi</taxon>
        <taxon>Dikarya</taxon>
        <taxon>Basidiomycota</taxon>
        <taxon>Pucciniomycotina</taxon>
        <taxon>Pucciniomycetes</taxon>
        <taxon>Pucciniales</taxon>
        <taxon>Sphaerophragmiaceae</taxon>
        <taxon>Austropuccinia</taxon>
    </lineage>
</organism>
<dbReference type="Pfam" id="PF00078">
    <property type="entry name" value="RVT_1"/>
    <property type="match status" value="1"/>
</dbReference>
<dbReference type="InterPro" id="IPR043128">
    <property type="entry name" value="Rev_trsase/Diguanyl_cyclase"/>
</dbReference>
<evidence type="ECO:0000259" key="7">
    <source>
        <dbReference type="Pfam" id="PF00078"/>
    </source>
</evidence>
<evidence type="ECO:0000256" key="2">
    <source>
        <dbReference type="ARBA" id="ARBA00022695"/>
    </source>
</evidence>
<dbReference type="Gene3D" id="3.30.70.270">
    <property type="match status" value="2"/>
</dbReference>
<keyword evidence="1" id="KW-0808">Transferase</keyword>
<evidence type="ECO:0000259" key="8">
    <source>
        <dbReference type="Pfam" id="PF17917"/>
    </source>
</evidence>
<evidence type="ECO:0008006" key="11">
    <source>
        <dbReference type="Google" id="ProtNLM"/>
    </source>
</evidence>
<evidence type="ECO:0000313" key="10">
    <source>
        <dbReference type="Proteomes" id="UP000765509"/>
    </source>
</evidence>
<keyword evidence="3" id="KW-0540">Nuclease</keyword>
<dbReference type="InterPro" id="IPR050951">
    <property type="entry name" value="Retrovirus_Pol_polyprotein"/>
</dbReference>
<dbReference type="PANTHER" id="PTHR37984:SF5">
    <property type="entry name" value="PROTEIN NYNRIN-LIKE"/>
    <property type="match status" value="1"/>
</dbReference>
<comment type="caution">
    <text evidence="9">The sequence shown here is derived from an EMBL/GenBank/DDBJ whole genome shotgun (WGS) entry which is preliminary data.</text>
</comment>
<dbReference type="InterPro" id="IPR000477">
    <property type="entry name" value="RT_dom"/>
</dbReference>
<keyword evidence="4" id="KW-0255">Endonuclease</keyword>
<name>A0A9Q3CND4_9BASI</name>
<dbReference type="InterPro" id="IPR041373">
    <property type="entry name" value="RT_RNaseH"/>
</dbReference>
<dbReference type="GO" id="GO:0016787">
    <property type="term" value="F:hydrolase activity"/>
    <property type="evidence" value="ECO:0007669"/>
    <property type="project" value="UniProtKB-KW"/>
</dbReference>
<feature type="domain" description="Reverse transcriptase RNase H-like" evidence="8">
    <location>
        <begin position="167"/>
        <end position="275"/>
    </location>
</feature>
<keyword evidence="2" id="KW-0548">Nucleotidyltransferase</keyword>
<dbReference type="OrthoDB" id="2192994at2759"/>
<evidence type="ECO:0000256" key="4">
    <source>
        <dbReference type="ARBA" id="ARBA00022759"/>
    </source>
</evidence>
<protein>
    <recommendedName>
        <fullName evidence="11">Reverse transcriptase domain-containing protein</fullName>
    </recommendedName>
</protein>
<dbReference type="FunFam" id="3.30.70.270:FF:000020">
    <property type="entry name" value="Transposon Tf2-6 polyprotein-like Protein"/>
    <property type="match status" value="1"/>
</dbReference>
<proteinExistence type="predicted"/>
<evidence type="ECO:0000256" key="3">
    <source>
        <dbReference type="ARBA" id="ARBA00022722"/>
    </source>
</evidence>
<evidence type="ECO:0000256" key="5">
    <source>
        <dbReference type="ARBA" id="ARBA00022801"/>
    </source>
</evidence>
<dbReference type="EMBL" id="AVOT02009613">
    <property type="protein sequence ID" value="MBW0488459.1"/>
    <property type="molecule type" value="Genomic_DNA"/>
</dbReference>
<sequence>MKSAPSHFQRMLDTIFQEEILEGWMVVYIDDIIIYSFTWKDHVKCIHRVLGKLTPINLIISLKKCNFGQQELLAQGDKVSGLILAIDQIKVAAVLQKSSPKNIKEMKYFLGFASYYRHHIKSFAHITSSLCNVCSKNVVFEMAKEGRDAYGRIKRELTNAPVLIHPDFEAPFKLYIDAACCQGLGEALHQRQIVDGEPREGVICYISRKLKDSEAMYGATHTECLFPVWALEKLHYYLEGAVFEFYTDCTALKSLLNMNTNNRHMLNWKIAIQEYRGNMTIIYKEGKATPMQMASEDDHLIMSKATQLMTLK</sequence>
<dbReference type="InterPro" id="IPR043502">
    <property type="entry name" value="DNA/RNA_pol_sf"/>
</dbReference>
<dbReference type="GO" id="GO:0004519">
    <property type="term" value="F:endonuclease activity"/>
    <property type="evidence" value="ECO:0007669"/>
    <property type="project" value="UniProtKB-KW"/>
</dbReference>